<dbReference type="Proteomes" id="UP000238095">
    <property type="component" value="Chromosome 1"/>
</dbReference>
<name>A0A2K4WZI5_PSESX</name>
<protein>
    <submittedName>
        <fullName evidence="1">Uncharacterized protein</fullName>
    </submittedName>
</protein>
<sequence>MKAALRRIGVEGDFLITVFLYSKKAAPINPSLNSGV</sequence>
<organism evidence="1 2">
    <name type="scientific">Pseudomonas syringae</name>
    <dbReference type="NCBI Taxonomy" id="317"/>
    <lineage>
        <taxon>Bacteria</taxon>
        <taxon>Pseudomonadati</taxon>
        <taxon>Pseudomonadota</taxon>
        <taxon>Gammaproteobacteria</taxon>
        <taxon>Pseudomonadales</taxon>
        <taxon>Pseudomonadaceae</taxon>
        <taxon>Pseudomonas</taxon>
    </lineage>
</organism>
<gene>
    <name evidence="1" type="ORF">CFBP3840_04286</name>
</gene>
<proteinExistence type="predicted"/>
<dbReference type="EMBL" id="LT963409">
    <property type="protein sequence ID" value="SOS41310.1"/>
    <property type="molecule type" value="Genomic_DNA"/>
</dbReference>
<evidence type="ECO:0000313" key="2">
    <source>
        <dbReference type="Proteomes" id="UP000238095"/>
    </source>
</evidence>
<evidence type="ECO:0000313" key="1">
    <source>
        <dbReference type="EMBL" id="SOS41310.1"/>
    </source>
</evidence>
<reference evidence="1 2" key="1">
    <citation type="submission" date="2017-11" db="EMBL/GenBank/DDBJ databases">
        <authorList>
            <person name="Han C.G."/>
        </authorList>
    </citation>
    <scope>NUCLEOTIDE SEQUENCE [LARGE SCALE GENOMIC DNA]</scope>
    <source>
        <strain evidence="1">CFBP3840</strain>
    </source>
</reference>
<dbReference type="AlphaFoldDB" id="A0A2K4WZI5"/>
<accession>A0A2K4WZI5</accession>